<organism evidence="1 2">
    <name type="scientific">Pluteus cervinus</name>
    <dbReference type="NCBI Taxonomy" id="181527"/>
    <lineage>
        <taxon>Eukaryota</taxon>
        <taxon>Fungi</taxon>
        <taxon>Dikarya</taxon>
        <taxon>Basidiomycota</taxon>
        <taxon>Agaricomycotina</taxon>
        <taxon>Agaricomycetes</taxon>
        <taxon>Agaricomycetidae</taxon>
        <taxon>Agaricales</taxon>
        <taxon>Pluteineae</taxon>
        <taxon>Pluteaceae</taxon>
        <taxon>Pluteus</taxon>
    </lineage>
</organism>
<keyword evidence="2" id="KW-1185">Reference proteome</keyword>
<dbReference type="Proteomes" id="UP000308600">
    <property type="component" value="Unassembled WGS sequence"/>
</dbReference>
<reference evidence="1 2" key="1">
    <citation type="journal article" date="2019" name="Nat. Ecol. Evol.">
        <title>Megaphylogeny resolves global patterns of mushroom evolution.</title>
        <authorList>
            <person name="Varga T."/>
            <person name="Krizsan K."/>
            <person name="Foldi C."/>
            <person name="Dima B."/>
            <person name="Sanchez-Garcia M."/>
            <person name="Sanchez-Ramirez S."/>
            <person name="Szollosi G.J."/>
            <person name="Szarkandi J.G."/>
            <person name="Papp V."/>
            <person name="Albert L."/>
            <person name="Andreopoulos W."/>
            <person name="Angelini C."/>
            <person name="Antonin V."/>
            <person name="Barry K.W."/>
            <person name="Bougher N.L."/>
            <person name="Buchanan P."/>
            <person name="Buyck B."/>
            <person name="Bense V."/>
            <person name="Catcheside P."/>
            <person name="Chovatia M."/>
            <person name="Cooper J."/>
            <person name="Damon W."/>
            <person name="Desjardin D."/>
            <person name="Finy P."/>
            <person name="Geml J."/>
            <person name="Haridas S."/>
            <person name="Hughes K."/>
            <person name="Justo A."/>
            <person name="Karasinski D."/>
            <person name="Kautmanova I."/>
            <person name="Kiss B."/>
            <person name="Kocsube S."/>
            <person name="Kotiranta H."/>
            <person name="LaButti K.M."/>
            <person name="Lechner B.E."/>
            <person name="Liimatainen K."/>
            <person name="Lipzen A."/>
            <person name="Lukacs Z."/>
            <person name="Mihaltcheva S."/>
            <person name="Morgado L.N."/>
            <person name="Niskanen T."/>
            <person name="Noordeloos M.E."/>
            <person name="Ohm R.A."/>
            <person name="Ortiz-Santana B."/>
            <person name="Ovrebo C."/>
            <person name="Racz N."/>
            <person name="Riley R."/>
            <person name="Savchenko A."/>
            <person name="Shiryaev A."/>
            <person name="Soop K."/>
            <person name="Spirin V."/>
            <person name="Szebenyi C."/>
            <person name="Tomsovsky M."/>
            <person name="Tulloss R.E."/>
            <person name="Uehling J."/>
            <person name="Grigoriev I.V."/>
            <person name="Vagvolgyi C."/>
            <person name="Papp T."/>
            <person name="Martin F.M."/>
            <person name="Miettinen O."/>
            <person name="Hibbett D.S."/>
            <person name="Nagy L.G."/>
        </authorList>
    </citation>
    <scope>NUCLEOTIDE SEQUENCE [LARGE SCALE GENOMIC DNA]</scope>
    <source>
        <strain evidence="1 2">NL-1719</strain>
    </source>
</reference>
<evidence type="ECO:0000313" key="2">
    <source>
        <dbReference type="Proteomes" id="UP000308600"/>
    </source>
</evidence>
<dbReference type="EMBL" id="ML208381">
    <property type="protein sequence ID" value="TFK67247.1"/>
    <property type="molecule type" value="Genomic_DNA"/>
</dbReference>
<proteinExistence type="predicted"/>
<accession>A0ACD3AP14</accession>
<protein>
    <submittedName>
        <fullName evidence="1">Uncharacterized protein</fullName>
    </submittedName>
</protein>
<gene>
    <name evidence="1" type="ORF">BDN72DRAFT_859295</name>
</gene>
<evidence type="ECO:0000313" key="1">
    <source>
        <dbReference type="EMBL" id="TFK67247.1"/>
    </source>
</evidence>
<name>A0ACD3AP14_9AGAR</name>
<sequence>MSRGMAPGNLLQTAQIIDEDECTRFCQGVDCPVEKFSVVHGKARLDWRCFAMRLGLLEVESRHMALEATFAVLRVCYSTRQDFYPVQEGKMKGLSPVWLHFETRVIVWGLQLNRRKARARWYLGIESSQARLHYFVPGRRSSSQKYPHAQAMKNYFWHILSDSHENRAFNMPKKKSLVEGHSRNKLVASPDPRDFLLRFKYFLRSLLWKFWLRTFGRWLFLKRIWPPYTEPASILFVRKHTTIPVPAVSCTFPFFGRQWMLTTKIRGTGLHEATWRTMDEQAKTQVISQIARLSICSVVGGPVYDLRLCTDKNGEEEINRQLRLGSPLEPCKKIPFYANLYDDIVKSHSLHHPIVFTHSDIALRDIMVDGTTVTAIIDWECAGWYPAHWEYLKAGFGAQGERSVIEGLGEFIPAYEFKANVDARFGWGLPQWRCI</sequence>